<protein>
    <submittedName>
        <fullName evidence="2">Uncharacterized protein</fullName>
    </submittedName>
</protein>
<comment type="caution">
    <text evidence="2">The sequence shown here is derived from an EMBL/GenBank/DDBJ whole genome shotgun (WGS) entry which is preliminary data.</text>
</comment>
<gene>
    <name evidence="2" type="ORF">BJP25_14355</name>
</gene>
<dbReference type="OrthoDB" id="4761229at2"/>
<dbReference type="Proteomes" id="UP000186040">
    <property type="component" value="Unassembled WGS sequence"/>
</dbReference>
<keyword evidence="3" id="KW-1185">Reference proteome</keyword>
<proteinExistence type="predicted"/>
<accession>A0A1Q9LN92</accession>
<evidence type="ECO:0000256" key="1">
    <source>
        <dbReference type="SAM" id="MobiDB-lite"/>
    </source>
</evidence>
<dbReference type="RefSeq" id="WP_075974380.1">
    <property type="nucleotide sequence ID" value="NZ_MKQR01000009.1"/>
</dbReference>
<dbReference type="EMBL" id="MKQR01000009">
    <property type="protein sequence ID" value="OLR93485.1"/>
    <property type="molecule type" value="Genomic_DNA"/>
</dbReference>
<reference evidence="2 3" key="1">
    <citation type="submission" date="2016-10" db="EMBL/GenBank/DDBJ databases">
        <title>The Draft Genome Sequence of Actinokineospora bangkokensis 44EHWT reveals the biosynthetic pathway of antifungal compounds Thailandins with unusual extender unit butylmalonyl-CoA.</title>
        <authorList>
            <person name="Greule A."/>
            <person name="Intra B."/>
            <person name="Flemming S."/>
            <person name="Rommel M.G."/>
            <person name="Panbangred W."/>
            <person name="Bechthold A."/>
        </authorList>
    </citation>
    <scope>NUCLEOTIDE SEQUENCE [LARGE SCALE GENOMIC DNA]</scope>
    <source>
        <strain evidence="2 3">44EHW</strain>
    </source>
</reference>
<name>A0A1Q9LN92_9PSEU</name>
<evidence type="ECO:0000313" key="2">
    <source>
        <dbReference type="EMBL" id="OLR93485.1"/>
    </source>
</evidence>
<evidence type="ECO:0000313" key="3">
    <source>
        <dbReference type="Proteomes" id="UP000186040"/>
    </source>
</evidence>
<feature type="region of interest" description="Disordered" evidence="1">
    <location>
        <begin position="1"/>
        <end position="26"/>
    </location>
</feature>
<sequence>MTSSVLPGRRGASAAPGSQALRNGRRAVDRHLSRASEAGWCPVAATGVLLDAARPQVRRWRCGPDGAGWLWWFVDGGGTAFGALARPAALRRTRAGWRLDRPGDDLVQAAEHLGVPAVDLLFCRDRAHRSGLDCGIAHYGGAHCRGRKRAGVSVVPGLVAEYLAPRVGPTLPGAVFHWSLPLEDVARADRPQPPLRPSPTVRGCVADFLAQPQSGARQVAKALVEPLHLLRLGQFSAALADYAQPAPDGVFTALPTDRALFSVPYLAHVLRGLRRRPPAYAADLLAGRAPGDPPNGVGGVAVIRL</sequence>
<dbReference type="AlphaFoldDB" id="A0A1Q9LN92"/>
<organism evidence="2 3">
    <name type="scientific">Actinokineospora bangkokensis</name>
    <dbReference type="NCBI Taxonomy" id="1193682"/>
    <lineage>
        <taxon>Bacteria</taxon>
        <taxon>Bacillati</taxon>
        <taxon>Actinomycetota</taxon>
        <taxon>Actinomycetes</taxon>
        <taxon>Pseudonocardiales</taxon>
        <taxon>Pseudonocardiaceae</taxon>
        <taxon>Actinokineospora</taxon>
    </lineage>
</organism>